<accession>A0ABC8U252</accession>
<dbReference type="InterPro" id="IPR032675">
    <property type="entry name" value="LRR_dom_sf"/>
</dbReference>
<dbReference type="InterPro" id="IPR053781">
    <property type="entry name" value="F-box_AtFBL13-like"/>
</dbReference>
<dbReference type="SUPFAM" id="SSF81383">
    <property type="entry name" value="F-box domain"/>
    <property type="match status" value="1"/>
</dbReference>
<dbReference type="Gene3D" id="1.20.1280.50">
    <property type="match status" value="1"/>
</dbReference>
<proteinExistence type="predicted"/>
<dbReference type="AlphaFoldDB" id="A0ABC8U252"/>
<dbReference type="PANTHER" id="PTHR31293:SF12">
    <property type="entry name" value="RNI-LIKE SUPERFAMILY PROTEIN"/>
    <property type="match status" value="1"/>
</dbReference>
<gene>
    <name evidence="2" type="ORF">ILEXP_LOCUS45331</name>
</gene>
<dbReference type="InterPro" id="IPR055294">
    <property type="entry name" value="FBL60-like"/>
</dbReference>
<dbReference type="CDD" id="cd22160">
    <property type="entry name" value="F-box_AtFBL13-like"/>
    <property type="match status" value="1"/>
</dbReference>
<dbReference type="Pfam" id="PF00646">
    <property type="entry name" value="F-box"/>
    <property type="match status" value="1"/>
</dbReference>
<feature type="domain" description="F-box" evidence="1">
    <location>
        <begin position="23"/>
        <end position="59"/>
    </location>
</feature>
<name>A0ABC8U252_9AQUA</name>
<dbReference type="SUPFAM" id="SSF52047">
    <property type="entry name" value="RNI-like"/>
    <property type="match status" value="1"/>
</dbReference>
<dbReference type="PANTHER" id="PTHR31293">
    <property type="entry name" value="RNI-LIKE SUPERFAMILY PROTEIN"/>
    <property type="match status" value="1"/>
</dbReference>
<dbReference type="Gene3D" id="3.80.10.10">
    <property type="entry name" value="Ribonuclease Inhibitor"/>
    <property type="match status" value="1"/>
</dbReference>
<dbReference type="EMBL" id="CAUOFW020006625">
    <property type="protein sequence ID" value="CAK9175526.1"/>
    <property type="molecule type" value="Genomic_DNA"/>
</dbReference>
<sequence>MGSILKSQKLFKELKLEETVDRISNLPNSLIGHILSFLPTKYAVGTRILSTKWKQLWTYTSNLDFDDQLFLHPPDNYCDQCHTSFMKFVYRVMLLLKVSNLNKFSIECSEFSDVSDLNAWISAALSHDVRELDLYVPLKGSGGLPNLKTLHLYSVEFSNDESIKRLFSGCPLLEDLVLLECELKNINVLNISASALKSLIISYPVMNSISKFLKYKIKMELNTPSLQYLEYIDYVAEGYATRAYIFLSKLILILSLD</sequence>
<dbReference type="InterPro" id="IPR036047">
    <property type="entry name" value="F-box-like_dom_sf"/>
</dbReference>
<evidence type="ECO:0000313" key="2">
    <source>
        <dbReference type="EMBL" id="CAK9175526.1"/>
    </source>
</evidence>
<reference evidence="2 3" key="1">
    <citation type="submission" date="2024-02" db="EMBL/GenBank/DDBJ databases">
        <authorList>
            <person name="Vignale AGUSTIN F."/>
            <person name="Sosa J E."/>
            <person name="Modenutti C."/>
        </authorList>
    </citation>
    <scope>NUCLEOTIDE SEQUENCE [LARGE SCALE GENOMIC DNA]</scope>
</reference>
<keyword evidence="3" id="KW-1185">Reference proteome</keyword>
<evidence type="ECO:0000259" key="1">
    <source>
        <dbReference type="Pfam" id="PF00646"/>
    </source>
</evidence>
<dbReference type="Proteomes" id="UP001642360">
    <property type="component" value="Unassembled WGS sequence"/>
</dbReference>
<comment type="caution">
    <text evidence="2">The sequence shown here is derived from an EMBL/GenBank/DDBJ whole genome shotgun (WGS) entry which is preliminary data.</text>
</comment>
<dbReference type="Pfam" id="PF07723">
    <property type="entry name" value="LRR_2"/>
    <property type="match status" value="1"/>
</dbReference>
<dbReference type="InterPro" id="IPR001810">
    <property type="entry name" value="F-box_dom"/>
</dbReference>
<protein>
    <recommendedName>
        <fullName evidence="1">F-box domain-containing protein</fullName>
    </recommendedName>
</protein>
<organism evidence="2 3">
    <name type="scientific">Ilex paraguariensis</name>
    <name type="common">yerba mate</name>
    <dbReference type="NCBI Taxonomy" id="185542"/>
    <lineage>
        <taxon>Eukaryota</taxon>
        <taxon>Viridiplantae</taxon>
        <taxon>Streptophyta</taxon>
        <taxon>Embryophyta</taxon>
        <taxon>Tracheophyta</taxon>
        <taxon>Spermatophyta</taxon>
        <taxon>Magnoliopsida</taxon>
        <taxon>eudicotyledons</taxon>
        <taxon>Gunneridae</taxon>
        <taxon>Pentapetalae</taxon>
        <taxon>asterids</taxon>
        <taxon>campanulids</taxon>
        <taxon>Aquifoliales</taxon>
        <taxon>Aquifoliaceae</taxon>
        <taxon>Ilex</taxon>
    </lineage>
</organism>
<evidence type="ECO:0000313" key="3">
    <source>
        <dbReference type="Proteomes" id="UP001642360"/>
    </source>
</evidence>
<dbReference type="InterPro" id="IPR013101">
    <property type="entry name" value="LRR_PRU1-like"/>
</dbReference>